<dbReference type="KEGG" id="phy:AJ81_07060"/>
<dbReference type="PATRIC" id="fig|1123384.7.peg.1418"/>
<feature type="transmembrane region" description="Helical" evidence="1">
    <location>
        <begin position="54"/>
        <end position="78"/>
    </location>
</feature>
<dbReference type="RefSeq" id="WP_051368741.1">
    <property type="nucleotide sequence ID" value="NC_022795.1"/>
</dbReference>
<dbReference type="Proteomes" id="UP000077469">
    <property type="component" value="Chromosome"/>
</dbReference>
<keyword evidence="1" id="KW-0812">Transmembrane</keyword>
<keyword evidence="1" id="KW-1133">Transmembrane helix</keyword>
<evidence type="ECO:0000256" key="1">
    <source>
        <dbReference type="SAM" id="Phobius"/>
    </source>
</evidence>
<feature type="transmembrane region" description="Helical" evidence="1">
    <location>
        <begin position="267"/>
        <end position="287"/>
    </location>
</feature>
<keyword evidence="3" id="KW-1185">Reference proteome</keyword>
<reference evidence="2 3" key="1">
    <citation type="submission" date="2014-01" db="EMBL/GenBank/DDBJ databases">
        <title>Genome sequencing of Thermotog hypogea.</title>
        <authorList>
            <person name="Zhang X."/>
            <person name="Alvare G."/>
            <person name="Fristensky B."/>
            <person name="Chen L."/>
            <person name="Suen T."/>
            <person name="Chen Q."/>
            <person name="Ma K."/>
        </authorList>
    </citation>
    <scope>NUCLEOTIDE SEQUENCE [LARGE SCALE GENOMIC DNA]</scope>
    <source>
        <strain evidence="2 3">DSM 11164</strain>
    </source>
</reference>
<organism evidence="2 3">
    <name type="scientific">Pseudothermotoga hypogea DSM 11164 = NBRC 106472</name>
    <dbReference type="NCBI Taxonomy" id="1123384"/>
    <lineage>
        <taxon>Bacteria</taxon>
        <taxon>Thermotogati</taxon>
        <taxon>Thermotogota</taxon>
        <taxon>Thermotogae</taxon>
        <taxon>Thermotogales</taxon>
        <taxon>Thermotogaceae</taxon>
        <taxon>Pseudothermotoga</taxon>
    </lineage>
</organism>
<sequence length="457" mass="47793">MVELTLAHWLYLAFMIAVIVAMFLRKDTPLICLLGSLLIGWAVTKSFIGALQSVFNAIVVAGIELFGIVVVISLMVALSKQMEKSGAAAVLIRTLGKPIKGPRSAFWFVGIITAILALFIWPTPSVALIGSLLVLVAVSAGLSPVGAGVAIAMFAYGVSLTTDFVIQGAPTLTAKAAGISVGEVMSAMVPLIIAYAVVTIPLAYFWTMKANKNYDPRKDVELFGESVMKAKSEEFSTFAKAEAAIVSLAFLINIVLMLALKLRGGDATALLGGTAAVLLFVFTLLQYKTEGLETGVGFLRDGFMFGVKIFAPVFIIAAMFYMGSGAAKQIFGDAGRPLLFDLANALADRVPLNKFAVAPMQAVVGAITGLDGSGFSGLPLMGTLAGGLAPIANVKTPFLAALGQLTAVNCGGGTIVPWALIAVAAVCKTKPEEIARRNFLPVILGYVAATIVAMFLM</sequence>
<gene>
    <name evidence="2" type="ORF">AJ81_07060</name>
</gene>
<feature type="transmembrane region" description="Helical" evidence="1">
    <location>
        <begin position="31"/>
        <end position="48"/>
    </location>
</feature>
<protein>
    <submittedName>
        <fullName evidence="2">Membrane protein</fullName>
    </submittedName>
</protein>
<feature type="transmembrane region" description="Helical" evidence="1">
    <location>
        <begin position="438"/>
        <end position="456"/>
    </location>
</feature>
<name>A0A0X1KRN3_9THEM</name>
<dbReference type="AlphaFoldDB" id="A0A0X1KRN3"/>
<dbReference type="EMBL" id="CP007141">
    <property type="protein sequence ID" value="AJC73986.1"/>
    <property type="molecule type" value="Genomic_DNA"/>
</dbReference>
<feature type="transmembrane region" description="Helical" evidence="1">
    <location>
        <begin position="105"/>
        <end position="122"/>
    </location>
</feature>
<keyword evidence="1" id="KW-0472">Membrane</keyword>
<feature type="transmembrane region" description="Helical" evidence="1">
    <location>
        <begin position="128"/>
        <end position="156"/>
    </location>
</feature>
<feature type="transmembrane region" description="Helical" evidence="1">
    <location>
        <begin position="184"/>
        <end position="206"/>
    </location>
</feature>
<dbReference type="PaxDb" id="1123384-AJ81_07060"/>
<feature type="transmembrane region" description="Helical" evidence="1">
    <location>
        <begin position="243"/>
        <end position="260"/>
    </location>
</feature>
<feature type="transmembrane region" description="Helical" evidence="1">
    <location>
        <begin position="302"/>
        <end position="322"/>
    </location>
</feature>
<evidence type="ECO:0000313" key="2">
    <source>
        <dbReference type="EMBL" id="AJC73986.1"/>
    </source>
</evidence>
<dbReference type="OrthoDB" id="8641791at2"/>
<evidence type="ECO:0000313" key="3">
    <source>
        <dbReference type="Proteomes" id="UP000077469"/>
    </source>
</evidence>
<dbReference type="STRING" id="1123384.AJ81_07060"/>
<feature type="transmembrane region" description="Helical" evidence="1">
    <location>
        <begin position="6"/>
        <end position="24"/>
    </location>
</feature>
<accession>A0A0X1KRN3</accession>
<proteinExistence type="predicted"/>